<feature type="domain" description="Saccharopine dehydrogenase NADP binding" evidence="1">
    <location>
        <begin position="12"/>
        <end position="126"/>
    </location>
</feature>
<dbReference type="SUPFAM" id="SSF51735">
    <property type="entry name" value="NAD(P)-binding Rossmann-fold domains"/>
    <property type="match status" value="1"/>
</dbReference>
<gene>
    <name evidence="2" type="ORF">CLAC_00200</name>
</gene>
<dbReference type="PATRIC" id="fig|1408189.4.peg.41"/>
<reference evidence="2 3" key="1">
    <citation type="submission" date="2013-10" db="EMBL/GenBank/DDBJ databases">
        <title>Complete genome sequence of Corynebacterium lactis DSM 45799(T), isolated from raw cow milk.</title>
        <authorList>
            <person name="Ruckert C."/>
            <person name="Albersmeier A."/>
            <person name="Lipski A."/>
            <person name="Kalinowski J."/>
        </authorList>
    </citation>
    <scope>NUCLEOTIDE SEQUENCE [LARGE SCALE GENOMIC DNA]</scope>
    <source>
        <strain evidence="2 3">RW2-5</strain>
    </source>
</reference>
<dbReference type="RefSeq" id="WP_053411201.1">
    <property type="nucleotide sequence ID" value="NZ_CP006841.1"/>
</dbReference>
<dbReference type="InterPro" id="IPR051276">
    <property type="entry name" value="Saccharopine_DH-like_oxidrdct"/>
</dbReference>
<dbReference type="KEGG" id="clw:CLAC_00200"/>
<dbReference type="OrthoDB" id="4369409at2"/>
<dbReference type="PANTHER" id="PTHR12286:SF5">
    <property type="entry name" value="SACCHAROPINE DEHYDROGENASE-LIKE OXIDOREDUCTASE"/>
    <property type="match status" value="1"/>
</dbReference>
<dbReference type="InterPro" id="IPR005097">
    <property type="entry name" value="Sacchrp_dh_NADP-bd"/>
</dbReference>
<dbReference type="GO" id="GO:0005886">
    <property type="term" value="C:plasma membrane"/>
    <property type="evidence" value="ECO:0007669"/>
    <property type="project" value="TreeGrafter"/>
</dbReference>
<name>A0A0K2GXL7_9CORY</name>
<proteinExistence type="predicted"/>
<evidence type="ECO:0000259" key="1">
    <source>
        <dbReference type="Pfam" id="PF03435"/>
    </source>
</evidence>
<dbReference type="AlphaFoldDB" id="A0A0K2GXL7"/>
<evidence type="ECO:0000313" key="3">
    <source>
        <dbReference type="Proteomes" id="UP000058446"/>
    </source>
</evidence>
<dbReference type="GO" id="GO:0009247">
    <property type="term" value="P:glycolipid biosynthetic process"/>
    <property type="evidence" value="ECO:0007669"/>
    <property type="project" value="TreeGrafter"/>
</dbReference>
<organism evidence="2 3">
    <name type="scientific">Corynebacterium lactis RW2-5</name>
    <dbReference type="NCBI Taxonomy" id="1408189"/>
    <lineage>
        <taxon>Bacteria</taxon>
        <taxon>Bacillati</taxon>
        <taxon>Actinomycetota</taxon>
        <taxon>Actinomycetes</taxon>
        <taxon>Mycobacteriales</taxon>
        <taxon>Corynebacteriaceae</taxon>
        <taxon>Corynebacterium</taxon>
    </lineage>
</organism>
<keyword evidence="3" id="KW-1185">Reference proteome</keyword>
<dbReference type="STRING" id="1408189.CLAC_00200"/>
<dbReference type="Pfam" id="PF03435">
    <property type="entry name" value="Sacchrp_dh_NADP"/>
    <property type="match status" value="1"/>
</dbReference>
<dbReference type="Gene3D" id="3.40.50.720">
    <property type="entry name" value="NAD(P)-binding Rossmann-like Domain"/>
    <property type="match status" value="1"/>
</dbReference>
<sequence>MSTSHDSRPYDIVIYGATGFVGRLIVDYLAQHAPEGTKVALAGRSPARLTKVAREADVEDWPRIVANADDEAALAKIAADTKVVLTVVGPYWKYGKTLVAECAKAGTHYVDLTGEVLFAHDSIAQNHEIAQSTGAKIVHSCGFDSIPSDITVRALYDAAHTSLGETTLLVKHVKGGASGGTIDSVRTQLAAAKADPKLRRILANPYALAAPGPDQGAFGKDLRPARFRGAWRAPFFMGPYNTRVVQRSAHLTGYGDCFRYRELMNVGRGVKGLLRAFAFKFGMLAGLAALSFPPTAKLLDAKLPKPGEGPSEAERAEGRFTIEGYTTDTSGARWQSLVSLEQDPGYEGTAMMISNCALALAHDELPDVSGVLTPTVALGDALLRRLRENGMTIQADHA</sequence>
<evidence type="ECO:0000313" key="2">
    <source>
        <dbReference type="EMBL" id="ALA66413.1"/>
    </source>
</evidence>
<accession>A0A0K2GXL7</accession>
<dbReference type="Proteomes" id="UP000058446">
    <property type="component" value="Chromosome"/>
</dbReference>
<dbReference type="EMBL" id="CP006841">
    <property type="protein sequence ID" value="ALA66413.1"/>
    <property type="molecule type" value="Genomic_DNA"/>
</dbReference>
<dbReference type="InterPro" id="IPR036291">
    <property type="entry name" value="NAD(P)-bd_dom_sf"/>
</dbReference>
<protein>
    <submittedName>
        <fullName evidence="2">Enoyl reductase</fullName>
    </submittedName>
</protein>
<dbReference type="PANTHER" id="PTHR12286">
    <property type="entry name" value="SACCHAROPINE DEHYDROGENASE-LIKE OXIDOREDUCTASE"/>
    <property type="match status" value="1"/>
</dbReference>